<organism evidence="1">
    <name type="scientific">Anguilla anguilla</name>
    <name type="common">European freshwater eel</name>
    <name type="synonym">Muraena anguilla</name>
    <dbReference type="NCBI Taxonomy" id="7936"/>
    <lineage>
        <taxon>Eukaryota</taxon>
        <taxon>Metazoa</taxon>
        <taxon>Chordata</taxon>
        <taxon>Craniata</taxon>
        <taxon>Vertebrata</taxon>
        <taxon>Euteleostomi</taxon>
        <taxon>Actinopterygii</taxon>
        <taxon>Neopterygii</taxon>
        <taxon>Teleostei</taxon>
        <taxon>Anguilliformes</taxon>
        <taxon>Anguillidae</taxon>
        <taxon>Anguilla</taxon>
    </lineage>
</organism>
<name>A0A0E9XRG1_ANGAN</name>
<dbReference type="AlphaFoldDB" id="A0A0E9XRG1"/>
<protein>
    <submittedName>
        <fullName evidence="1">Uncharacterized protein</fullName>
    </submittedName>
</protein>
<proteinExistence type="predicted"/>
<reference evidence="1" key="1">
    <citation type="submission" date="2014-11" db="EMBL/GenBank/DDBJ databases">
        <authorList>
            <person name="Amaro Gonzalez C."/>
        </authorList>
    </citation>
    <scope>NUCLEOTIDE SEQUENCE</scope>
</reference>
<reference evidence="1" key="2">
    <citation type="journal article" date="2015" name="Fish Shellfish Immunol.">
        <title>Early steps in the European eel (Anguilla anguilla)-Vibrio vulnificus interaction in the gills: Role of the RtxA13 toxin.</title>
        <authorList>
            <person name="Callol A."/>
            <person name="Pajuelo D."/>
            <person name="Ebbesson L."/>
            <person name="Teles M."/>
            <person name="MacKenzie S."/>
            <person name="Amaro C."/>
        </authorList>
    </citation>
    <scope>NUCLEOTIDE SEQUENCE</scope>
</reference>
<sequence length="85" mass="9339">MRFCKFGKCAAEGKGLGNSAIDSNLIQPQDLQVSRAPLCILDGLQAAGHSWDSTLLNFSVHVVVKQHECCQTLCHNSKENFAFLF</sequence>
<evidence type="ECO:0000313" key="1">
    <source>
        <dbReference type="EMBL" id="JAI04264.1"/>
    </source>
</evidence>
<dbReference type="EMBL" id="GBXM01004314">
    <property type="protein sequence ID" value="JAI04264.1"/>
    <property type="molecule type" value="Transcribed_RNA"/>
</dbReference>
<accession>A0A0E9XRG1</accession>